<feature type="region of interest" description="Disordered" evidence="7">
    <location>
        <begin position="1"/>
        <end position="100"/>
    </location>
</feature>
<comment type="catalytic activity">
    <reaction evidence="1 6">
        <text>Thiol-dependent hydrolysis of ester, thioester, amide, peptide and isopeptide bonds formed by the C-terminal Gly of ubiquitin (a 76-residue protein attached to proteins as an intracellular targeting signal).</text>
        <dbReference type="EC" id="3.4.19.12"/>
    </reaction>
</comment>
<dbReference type="InterPro" id="IPR050164">
    <property type="entry name" value="Peptidase_C19"/>
</dbReference>
<dbReference type="SUPFAM" id="SSF54001">
    <property type="entry name" value="Cysteine proteinases"/>
    <property type="match status" value="1"/>
</dbReference>
<dbReference type="PANTHER" id="PTHR24006:SF687">
    <property type="entry name" value="UBIQUITIN CARBOXYL-TERMINAL HYDROLASE 10"/>
    <property type="match status" value="1"/>
</dbReference>
<dbReference type="AlphaFoldDB" id="A0A9P6DRI4"/>
<dbReference type="EC" id="3.4.19.12" evidence="6"/>
<dbReference type="GO" id="GO:0006508">
    <property type="term" value="P:proteolysis"/>
    <property type="evidence" value="ECO:0007669"/>
    <property type="project" value="UniProtKB-KW"/>
</dbReference>
<dbReference type="GO" id="GO:0004843">
    <property type="term" value="F:cysteine-type deubiquitinase activity"/>
    <property type="evidence" value="ECO:0007669"/>
    <property type="project" value="UniProtKB-UniRule"/>
</dbReference>
<gene>
    <name evidence="9" type="ORF">BS47DRAFT_1303785</name>
</gene>
<dbReference type="GO" id="GO:0005829">
    <property type="term" value="C:cytosol"/>
    <property type="evidence" value="ECO:0007669"/>
    <property type="project" value="TreeGrafter"/>
</dbReference>
<dbReference type="PROSITE" id="PS50235">
    <property type="entry name" value="USP_3"/>
    <property type="match status" value="1"/>
</dbReference>
<dbReference type="PROSITE" id="PS00973">
    <property type="entry name" value="USP_2"/>
    <property type="match status" value="1"/>
</dbReference>
<keyword evidence="10" id="KW-1185">Reference proteome</keyword>
<keyword evidence="2 6" id="KW-0645">Protease</keyword>
<evidence type="ECO:0000256" key="1">
    <source>
        <dbReference type="ARBA" id="ARBA00000707"/>
    </source>
</evidence>
<dbReference type="InterPro" id="IPR028889">
    <property type="entry name" value="USP"/>
</dbReference>
<dbReference type="Gene3D" id="3.90.70.10">
    <property type="entry name" value="Cysteine proteinases"/>
    <property type="match status" value="1"/>
</dbReference>
<name>A0A9P6DRI4_9AGAM</name>
<dbReference type="Pfam" id="PF00443">
    <property type="entry name" value="UCH"/>
    <property type="match status" value="1"/>
</dbReference>
<keyword evidence="5 6" id="KW-0788">Thiol protease</keyword>
<evidence type="ECO:0000256" key="5">
    <source>
        <dbReference type="ARBA" id="ARBA00022807"/>
    </source>
</evidence>
<proteinExistence type="inferred from homology"/>
<evidence type="ECO:0000313" key="10">
    <source>
        <dbReference type="Proteomes" id="UP000886523"/>
    </source>
</evidence>
<dbReference type="EMBL" id="MU129076">
    <property type="protein sequence ID" value="KAF9507625.1"/>
    <property type="molecule type" value="Genomic_DNA"/>
</dbReference>
<comment type="similarity">
    <text evidence="6">Belongs to the peptidase C19 family.</text>
</comment>
<dbReference type="PROSITE" id="PS00972">
    <property type="entry name" value="USP_1"/>
    <property type="match status" value="1"/>
</dbReference>
<dbReference type="Proteomes" id="UP000886523">
    <property type="component" value="Unassembled WGS sequence"/>
</dbReference>
<evidence type="ECO:0000256" key="6">
    <source>
        <dbReference type="RuleBase" id="RU366025"/>
    </source>
</evidence>
<organism evidence="9 10">
    <name type="scientific">Hydnum rufescens UP504</name>
    <dbReference type="NCBI Taxonomy" id="1448309"/>
    <lineage>
        <taxon>Eukaryota</taxon>
        <taxon>Fungi</taxon>
        <taxon>Dikarya</taxon>
        <taxon>Basidiomycota</taxon>
        <taxon>Agaricomycotina</taxon>
        <taxon>Agaricomycetes</taxon>
        <taxon>Cantharellales</taxon>
        <taxon>Hydnaceae</taxon>
        <taxon>Hydnum</taxon>
    </lineage>
</organism>
<evidence type="ECO:0000256" key="2">
    <source>
        <dbReference type="ARBA" id="ARBA00022670"/>
    </source>
</evidence>
<reference evidence="9" key="1">
    <citation type="journal article" date="2020" name="Nat. Commun.">
        <title>Large-scale genome sequencing of mycorrhizal fungi provides insights into the early evolution of symbiotic traits.</title>
        <authorList>
            <person name="Miyauchi S."/>
            <person name="Kiss E."/>
            <person name="Kuo A."/>
            <person name="Drula E."/>
            <person name="Kohler A."/>
            <person name="Sanchez-Garcia M."/>
            <person name="Morin E."/>
            <person name="Andreopoulos B."/>
            <person name="Barry K.W."/>
            <person name="Bonito G."/>
            <person name="Buee M."/>
            <person name="Carver A."/>
            <person name="Chen C."/>
            <person name="Cichocki N."/>
            <person name="Clum A."/>
            <person name="Culley D."/>
            <person name="Crous P.W."/>
            <person name="Fauchery L."/>
            <person name="Girlanda M."/>
            <person name="Hayes R.D."/>
            <person name="Keri Z."/>
            <person name="LaButti K."/>
            <person name="Lipzen A."/>
            <person name="Lombard V."/>
            <person name="Magnuson J."/>
            <person name="Maillard F."/>
            <person name="Murat C."/>
            <person name="Nolan M."/>
            <person name="Ohm R.A."/>
            <person name="Pangilinan J."/>
            <person name="Pereira M.F."/>
            <person name="Perotto S."/>
            <person name="Peter M."/>
            <person name="Pfister S."/>
            <person name="Riley R."/>
            <person name="Sitrit Y."/>
            <person name="Stielow J.B."/>
            <person name="Szollosi G."/>
            <person name="Zifcakova L."/>
            <person name="Stursova M."/>
            <person name="Spatafora J.W."/>
            <person name="Tedersoo L."/>
            <person name="Vaario L.M."/>
            <person name="Yamada A."/>
            <person name="Yan M."/>
            <person name="Wang P."/>
            <person name="Xu J."/>
            <person name="Bruns T."/>
            <person name="Baldrian P."/>
            <person name="Vilgalys R."/>
            <person name="Dunand C."/>
            <person name="Henrissat B."/>
            <person name="Grigoriev I.V."/>
            <person name="Hibbett D."/>
            <person name="Nagy L.G."/>
            <person name="Martin F.M."/>
        </authorList>
    </citation>
    <scope>NUCLEOTIDE SEQUENCE</scope>
    <source>
        <strain evidence="9">UP504</strain>
    </source>
</reference>
<keyword evidence="4 6" id="KW-0378">Hydrolase</keyword>
<evidence type="ECO:0000256" key="7">
    <source>
        <dbReference type="SAM" id="MobiDB-lite"/>
    </source>
</evidence>
<feature type="domain" description="USP" evidence="8">
    <location>
        <begin position="129"/>
        <end position="492"/>
    </location>
</feature>
<dbReference type="InterPro" id="IPR038765">
    <property type="entry name" value="Papain-like_cys_pep_sf"/>
</dbReference>
<accession>A0A9P6DRI4</accession>
<evidence type="ECO:0000313" key="9">
    <source>
        <dbReference type="EMBL" id="KAF9507625.1"/>
    </source>
</evidence>
<evidence type="ECO:0000256" key="4">
    <source>
        <dbReference type="ARBA" id="ARBA00022801"/>
    </source>
</evidence>
<dbReference type="GO" id="GO:0016579">
    <property type="term" value="P:protein deubiquitination"/>
    <property type="evidence" value="ECO:0007669"/>
    <property type="project" value="InterPro"/>
</dbReference>
<dbReference type="InterPro" id="IPR001394">
    <property type="entry name" value="Peptidase_C19_UCH"/>
</dbReference>
<dbReference type="GO" id="GO:0005634">
    <property type="term" value="C:nucleus"/>
    <property type="evidence" value="ECO:0007669"/>
    <property type="project" value="TreeGrafter"/>
</dbReference>
<feature type="compositionally biased region" description="Low complexity" evidence="7">
    <location>
        <begin position="72"/>
        <end position="83"/>
    </location>
</feature>
<comment type="caution">
    <text evidence="9">The sequence shown here is derived from an EMBL/GenBank/DDBJ whole genome shotgun (WGS) entry which is preliminary data.</text>
</comment>
<keyword evidence="3 6" id="KW-0833">Ubl conjugation pathway</keyword>
<dbReference type="InterPro" id="IPR018200">
    <property type="entry name" value="USP_CS"/>
</dbReference>
<evidence type="ECO:0000256" key="3">
    <source>
        <dbReference type="ARBA" id="ARBA00022786"/>
    </source>
</evidence>
<sequence>MQLSVTKASTLTSPPISVAAKPKPKSWANVVKTTPKPDHGNITGQAVPAPPAPLEPAPNAGPSSASITGATSPSESSPSLASPNTQDQPAADTLSPIAPIQPQQPKAPLHVLLTTSPSFIPLPPVTHPRGLINSGNMCFANVVLQALLHSGPFYKLFDQIGRAIPADLGRRALIDATFVRFLFSSVCLLSMRDPFVPQFLYDALSENKRFDSMKGGRQEDAEEFLGFFLDTLHEEVLAVLNRLQANPTPASAAWASANATSISPTGDDDGDGWLEVGKKNKNGGLTSLRRPRPAESAITRIFGGKLRSVLRTPGAGKDSVTLEPYQPLQLDIQPDHVRSIEDAFRHLTEPETVQVIARGGTVDATKQVFIETVPPILVVHIKRFLYDGDGVQKSNKVLLYKTYLEIPNDVLSPAQRAARPLRYRLYGVIYHHGKFATGGHYTVDLLRQDHSEWIRVDDTQIEAISESDVSVLTPDKGLDKDKVAYLLFYQRVSDERPVSIPTSPTNAIPPSRTRNIKGVTTSQKQSKGFKDVIVSLLSYLSAWPDTRRTCCYRTSFLPNISR</sequence>
<protein>
    <recommendedName>
        <fullName evidence="6">Ubiquitin carboxyl-terminal hydrolase</fullName>
        <ecNumber evidence="6">3.4.19.12</ecNumber>
    </recommendedName>
</protein>
<dbReference type="CDD" id="cd02257">
    <property type="entry name" value="Peptidase_C19"/>
    <property type="match status" value="1"/>
</dbReference>
<dbReference type="PANTHER" id="PTHR24006">
    <property type="entry name" value="UBIQUITIN CARBOXYL-TERMINAL HYDROLASE"/>
    <property type="match status" value="1"/>
</dbReference>
<feature type="compositionally biased region" description="Polar residues" evidence="7">
    <location>
        <begin position="1"/>
        <end position="15"/>
    </location>
</feature>
<evidence type="ECO:0000259" key="8">
    <source>
        <dbReference type="PROSITE" id="PS50235"/>
    </source>
</evidence>
<dbReference type="OrthoDB" id="429671at2759"/>